<evidence type="ECO:0000256" key="1">
    <source>
        <dbReference type="SAM" id="SignalP"/>
    </source>
</evidence>
<keyword evidence="3" id="KW-1185">Reference proteome</keyword>
<dbReference type="Proteomes" id="UP001497472">
    <property type="component" value="Unassembled WGS sequence"/>
</dbReference>
<keyword evidence="1" id="KW-0732">Signal</keyword>
<sequence>MLRRTFVLTCTILVLSLLLEENGAKESEPCSDIMTLIKKIIKPKCPDDTSEEVTTKKPKTKKFEERMEKYFEEKFPWWPKNMIEDLEATEKPTTKAPLDALVTSYVDFLNNLFKIF</sequence>
<dbReference type="AlphaFoldDB" id="A0AAV1JTS5"/>
<evidence type="ECO:0000313" key="3">
    <source>
        <dbReference type="Proteomes" id="UP001497472"/>
    </source>
</evidence>
<proteinExistence type="predicted"/>
<feature type="signal peptide" evidence="1">
    <location>
        <begin position="1"/>
        <end position="24"/>
    </location>
</feature>
<protein>
    <submittedName>
        <fullName evidence="2">Uncharacterized protein</fullName>
    </submittedName>
</protein>
<organism evidence="2 3">
    <name type="scientific">Leptosia nina</name>
    <dbReference type="NCBI Taxonomy" id="320188"/>
    <lineage>
        <taxon>Eukaryota</taxon>
        <taxon>Metazoa</taxon>
        <taxon>Ecdysozoa</taxon>
        <taxon>Arthropoda</taxon>
        <taxon>Hexapoda</taxon>
        <taxon>Insecta</taxon>
        <taxon>Pterygota</taxon>
        <taxon>Neoptera</taxon>
        <taxon>Endopterygota</taxon>
        <taxon>Lepidoptera</taxon>
        <taxon>Glossata</taxon>
        <taxon>Ditrysia</taxon>
        <taxon>Papilionoidea</taxon>
        <taxon>Pieridae</taxon>
        <taxon>Pierinae</taxon>
        <taxon>Leptosia</taxon>
    </lineage>
</organism>
<feature type="chain" id="PRO_5043673574" evidence="1">
    <location>
        <begin position="25"/>
        <end position="116"/>
    </location>
</feature>
<accession>A0AAV1JTS5</accession>
<name>A0AAV1JTS5_9NEOP</name>
<reference evidence="2 3" key="1">
    <citation type="submission" date="2023-11" db="EMBL/GenBank/DDBJ databases">
        <authorList>
            <person name="Okamura Y."/>
        </authorList>
    </citation>
    <scope>NUCLEOTIDE SEQUENCE [LARGE SCALE GENOMIC DNA]</scope>
</reference>
<comment type="caution">
    <text evidence="2">The sequence shown here is derived from an EMBL/GenBank/DDBJ whole genome shotgun (WGS) entry which is preliminary data.</text>
</comment>
<gene>
    <name evidence="2" type="ORF">LNINA_LOCUS11867</name>
</gene>
<evidence type="ECO:0000313" key="2">
    <source>
        <dbReference type="EMBL" id="CAK1552838.1"/>
    </source>
</evidence>
<dbReference type="EMBL" id="CAVLEF010000163">
    <property type="protein sequence ID" value="CAK1552838.1"/>
    <property type="molecule type" value="Genomic_DNA"/>
</dbReference>